<gene>
    <name evidence="1" type="ORF">RJT34_26046</name>
</gene>
<reference evidence="1 2" key="1">
    <citation type="submission" date="2024-01" db="EMBL/GenBank/DDBJ databases">
        <title>The genomes of 5 underutilized Papilionoideae crops provide insights into root nodulation and disease resistance.</title>
        <authorList>
            <person name="Yuan L."/>
        </authorList>
    </citation>
    <scope>NUCLEOTIDE SEQUENCE [LARGE SCALE GENOMIC DNA]</scope>
    <source>
        <strain evidence="1">LY-2023</strain>
        <tissue evidence="1">Leaf</tissue>
    </source>
</reference>
<dbReference type="InterPro" id="IPR044974">
    <property type="entry name" value="Disease_R_plants"/>
</dbReference>
<comment type="caution">
    <text evidence="1">The sequence shown here is derived from an EMBL/GenBank/DDBJ whole genome shotgun (WGS) entry which is preliminary data.</text>
</comment>
<protein>
    <submittedName>
        <fullName evidence="1">Uncharacterized protein</fullName>
    </submittedName>
</protein>
<dbReference type="GO" id="GO:0006952">
    <property type="term" value="P:defense response"/>
    <property type="evidence" value="ECO:0007669"/>
    <property type="project" value="InterPro"/>
</dbReference>
<organism evidence="1 2">
    <name type="scientific">Clitoria ternatea</name>
    <name type="common">Butterfly pea</name>
    <dbReference type="NCBI Taxonomy" id="43366"/>
    <lineage>
        <taxon>Eukaryota</taxon>
        <taxon>Viridiplantae</taxon>
        <taxon>Streptophyta</taxon>
        <taxon>Embryophyta</taxon>
        <taxon>Tracheophyta</taxon>
        <taxon>Spermatophyta</taxon>
        <taxon>Magnoliopsida</taxon>
        <taxon>eudicotyledons</taxon>
        <taxon>Gunneridae</taxon>
        <taxon>Pentapetalae</taxon>
        <taxon>rosids</taxon>
        <taxon>fabids</taxon>
        <taxon>Fabales</taxon>
        <taxon>Fabaceae</taxon>
        <taxon>Papilionoideae</taxon>
        <taxon>50 kb inversion clade</taxon>
        <taxon>NPAAA clade</taxon>
        <taxon>indigoferoid/millettioid clade</taxon>
        <taxon>Phaseoleae</taxon>
        <taxon>Clitoria</taxon>
    </lineage>
</organism>
<evidence type="ECO:0000313" key="1">
    <source>
        <dbReference type="EMBL" id="KAK7270698.1"/>
    </source>
</evidence>
<accession>A0AAN9I7S8</accession>
<dbReference type="SUPFAM" id="SSF52058">
    <property type="entry name" value="L domain-like"/>
    <property type="match status" value="1"/>
</dbReference>
<dbReference type="InterPro" id="IPR032675">
    <property type="entry name" value="LRR_dom_sf"/>
</dbReference>
<dbReference type="Gene3D" id="3.80.10.10">
    <property type="entry name" value="Ribonuclease Inhibitor"/>
    <property type="match status" value="1"/>
</dbReference>
<sequence length="207" mass="23823">MGKGIVQQESLKVAGKRSRLWFHEDIVQVLSRNKGSENIEMIFLQFPFSEETREVKWNGDGFEKMENLKILIIKNGHFSRGPTHLPNSLRVLEWNGYPSQYLPFDFCPESLAIFNLSHGQFSSDALTDFSLKPGFTCVKVLRFDKCPNVTHIPDVSSLINLEELSFRRCDNLSTIHESVWSLDNLKILDAEYCHKLRSFLSLMLPSL</sequence>
<dbReference type="Proteomes" id="UP001359559">
    <property type="component" value="Unassembled WGS sequence"/>
</dbReference>
<dbReference type="PANTHER" id="PTHR11017:SF219">
    <property type="entry name" value="ARCHAEAL ATPASE"/>
    <property type="match status" value="1"/>
</dbReference>
<name>A0AAN9I7S8_CLITE</name>
<dbReference type="PANTHER" id="PTHR11017">
    <property type="entry name" value="LEUCINE-RICH REPEAT-CONTAINING PROTEIN"/>
    <property type="match status" value="1"/>
</dbReference>
<evidence type="ECO:0000313" key="2">
    <source>
        <dbReference type="Proteomes" id="UP001359559"/>
    </source>
</evidence>
<dbReference type="EMBL" id="JAYKXN010000007">
    <property type="protein sequence ID" value="KAK7270698.1"/>
    <property type="molecule type" value="Genomic_DNA"/>
</dbReference>
<proteinExistence type="predicted"/>
<dbReference type="AlphaFoldDB" id="A0AAN9I7S8"/>
<keyword evidence="2" id="KW-1185">Reference proteome</keyword>